<feature type="domain" description="HTH tetR-type" evidence="4">
    <location>
        <begin position="27"/>
        <end position="87"/>
    </location>
</feature>
<reference evidence="6 7" key="3">
    <citation type="submission" date="2020-02" db="EMBL/GenBank/DDBJ databases">
        <title>Sequencing the genomes of 1000 actinobacteria strains.</title>
        <authorList>
            <person name="Klenk H.-P."/>
        </authorList>
    </citation>
    <scope>NUCLEOTIDE SEQUENCE [LARGE SCALE GENOMIC DNA]</scope>
    <source>
        <strain evidence="6 7">DSM 45201</strain>
    </source>
</reference>
<dbReference type="Pfam" id="PF17938">
    <property type="entry name" value="TetR_C_29"/>
    <property type="match status" value="1"/>
</dbReference>
<dbReference type="Proteomes" id="UP000552836">
    <property type="component" value="Unassembled WGS sequence"/>
</dbReference>
<dbReference type="Pfam" id="PF00440">
    <property type="entry name" value="TetR_N"/>
    <property type="match status" value="1"/>
</dbReference>
<dbReference type="InterPro" id="IPR050109">
    <property type="entry name" value="HTH-type_TetR-like_transc_reg"/>
</dbReference>
<keyword evidence="8" id="KW-1185">Reference proteome</keyword>
<dbReference type="GO" id="GO:0003677">
    <property type="term" value="F:DNA binding"/>
    <property type="evidence" value="ECO:0007669"/>
    <property type="project" value="UniProtKB-UniRule"/>
</dbReference>
<sequence>MTARRPDSEPGTEEPPVRPVERTRDADRTRAEILAVATAEFADRGYAGARVNEIADKLSTTKRMIYYYFGGKEQLYVAVLEQAYGRIRALEQQVDVEHLEPVAALRELAGLTFDHHEAHPEFIRLVSIENIHRAEHLAGSPALAGLAAPAVDVLGAILQRGRDDGLFRDDVDALDVHQVISAFCVFRTANRHTFRAIFDRDMLDPATRAHQRELLCDLVVAHLTTR</sequence>
<dbReference type="SUPFAM" id="SSF46689">
    <property type="entry name" value="Homeodomain-like"/>
    <property type="match status" value="1"/>
</dbReference>
<reference evidence="5" key="4">
    <citation type="submission" date="2024-05" db="EMBL/GenBank/DDBJ databases">
        <authorList>
            <person name="Sun Q."/>
            <person name="Zhou Y."/>
        </authorList>
    </citation>
    <scope>NUCLEOTIDE SEQUENCE</scope>
    <source>
        <strain evidence="5">CGMCC 4.5581</strain>
    </source>
</reference>
<dbReference type="PROSITE" id="PS50977">
    <property type="entry name" value="HTH_TETR_2"/>
    <property type="match status" value="1"/>
</dbReference>
<evidence type="ECO:0000256" key="1">
    <source>
        <dbReference type="ARBA" id="ARBA00023125"/>
    </source>
</evidence>
<dbReference type="InterPro" id="IPR009057">
    <property type="entry name" value="Homeodomain-like_sf"/>
</dbReference>
<organism evidence="6 7">
    <name type="scientific">Modestobacter marinus</name>
    <dbReference type="NCBI Taxonomy" id="477641"/>
    <lineage>
        <taxon>Bacteria</taxon>
        <taxon>Bacillati</taxon>
        <taxon>Actinomycetota</taxon>
        <taxon>Actinomycetes</taxon>
        <taxon>Geodermatophilales</taxon>
        <taxon>Geodermatophilaceae</taxon>
        <taxon>Modestobacter</taxon>
    </lineage>
</organism>
<dbReference type="PANTHER" id="PTHR30328">
    <property type="entry name" value="TRANSCRIPTIONAL REPRESSOR"/>
    <property type="match status" value="1"/>
</dbReference>
<evidence type="ECO:0000313" key="7">
    <source>
        <dbReference type="Proteomes" id="UP000552836"/>
    </source>
</evidence>
<dbReference type="GO" id="GO:0006355">
    <property type="term" value="P:regulation of DNA-templated transcription"/>
    <property type="evidence" value="ECO:0007669"/>
    <property type="project" value="UniProtKB-ARBA"/>
</dbReference>
<feature type="region of interest" description="Disordered" evidence="3">
    <location>
        <begin position="1"/>
        <end position="25"/>
    </location>
</feature>
<dbReference type="SUPFAM" id="SSF48498">
    <property type="entry name" value="Tetracyclin repressor-like, C-terminal domain"/>
    <property type="match status" value="1"/>
</dbReference>
<dbReference type="PANTHER" id="PTHR30328:SF54">
    <property type="entry name" value="HTH-TYPE TRANSCRIPTIONAL REPRESSOR SCO4008"/>
    <property type="match status" value="1"/>
</dbReference>
<accession>A0A846LSI0</accession>
<evidence type="ECO:0000256" key="2">
    <source>
        <dbReference type="PROSITE-ProRule" id="PRU00335"/>
    </source>
</evidence>
<evidence type="ECO:0000259" key="4">
    <source>
        <dbReference type="PROSITE" id="PS50977"/>
    </source>
</evidence>
<evidence type="ECO:0000313" key="8">
    <source>
        <dbReference type="Proteomes" id="UP000648663"/>
    </source>
</evidence>
<dbReference type="RefSeq" id="WP_229681902.1">
    <property type="nucleotide sequence ID" value="NZ_BAABJU010000023.1"/>
</dbReference>
<keyword evidence="1 2" id="KW-0238">DNA-binding</keyword>
<evidence type="ECO:0000313" key="5">
    <source>
        <dbReference type="EMBL" id="GGL58279.1"/>
    </source>
</evidence>
<name>A0A846LSI0_9ACTN</name>
<proteinExistence type="predicted"/>
<evidence type="ECO:0000256" key="3">
    <source>
        <dbReference type="SAM" id="MobiDB-lite"/>
    </source>
</evidence>
<dbReference type="InterPro" id="IPR036271">
    <property type="entry name" value="Tet_transcr_reg_TetR-rel_C_sf"/>
</dbReference>
<dbReference type="AlphaFoldDB" id="A0A846LSI0"/>
<comment type="caution">
    <text evidence="6">The sequence shown here is derived from an EMBL/GenBank/DDBJ whole genome shotgun (WGS) entry which is preliminary data.</text>
</comment>
<dbReference type="Gene3D" id="1.10.357.10">
    <property type="entry name" value="Tetracycline Repressor, domain 2"/>
    <property type="match status" value="1"/>
</dbReference>
<reference evidence="8" key="2">
    <citation type="journal article" date="2019" name="Int. J. Syst. Evol. Microbiol.">
        <title>The Global Catalogue of Microorganisms (GCM) 10K type strain sequencing project: providing services to taxonomists for standard genome sequencing and annotation.</title>
        <authorList>
            <consortium name="The Broad Institute Genomics Platform"/>
            <consortium name="The Broad Institute Genome Sequencing Center for Infectious Disease"/>
            <person name="Wu L."/>
            <person name="Ma J."/>
        </authorList>
    </citation>
    <scope>NUCLEOTIDE SEQUENCE [LARGE SCALE GENOMIC DNA]</scope>
    <source>
        <strain evidence="8">CGMCC 4.5581</strain>
    </source>
</reference>
<feature type="DNA-binding region" description="H-T-H motif" evidence="2">
    <location>
        <begin position="50"/>
        <end position="69"/>
    </location>
</feature>
<evidence type="ECO:0000313" key="6">
    <source>
        <dbReference type="EMBL" id="NIH68565.1"/>
    </source>
</evidence>
<dbReference type="Proteomes" id="UP000648663">
    <property type="component" value="Unassembled WGS sequence"/>
</dbReference>
<dbReference type="InterPro" id="IPR001647">
    <property type="entry name" value="HTH_TetR"/>
</dbReference>
<reference evidence="5" key="1">
    <citation type="journal article" date="2014" name="Int. J. Syst. Evol. Microbiol.">
        <title>Complete genome of a new Firmicutes species belonging to the dominant human colonic microbiota ('Ruminococcus bicirculans') reveals two chromosomes and a selective capacity to utilize plant glucans.</title>
        <authorList>
            <consortium name="NISC Comparative Sequencing Program"/>
            <person name="Wegmann U."/>
            <person name="Louis P."/>
            <person name="Goesmann A."/>
            <person name="Henrissat B."/>
            <person name="Duncan S.H."/>
            <person name="Flint H.J."/>
        </authorList>
    </citation>
    <scope>NUCLEOTIDE SEQUENCE</scope>
    <source>
        <strain evidence="5">CGMCC 4.5581</strain>
    </source>
</reference>
<dbReference type="InterPro" id="IPR041474">
    <property type="entry name" value="NicS_C"/>
</dbReference>
<dbReference type="EMBL" id="BMMI01000002">
    <property type="protein sequence ID" value="GGL58279.1"/>
    <property type="molecule type" value="Genomic_DNA"/>
</dbReference>
<feature type="compositionally biased region" description="Basic and acidic residues" evidence="3">
    <location>
        <begin position="15"/>
        <end position="25"/>
    </location>
</feature>
<protein>
    <submittedName>
        <fullName evidence="6">AcrR family transcriptional regulator</fullName>
    </submittedName>
    <submittedName>
        <fullName evidence="5">TetR family transcriptional regulator</fullName>
    </submittedName>
</protein>
<dbReference type="EMBL" id="JAAMPA010000001">
    <property type="protein sequence ID" value="NIH68565.1"/>
    <property type="molecule type" value="Genomic_DNA"/>
</dbReference>
<gene>
    <name evidence="5" type="primary">rutR</name>
    <name evidence="6" type="ORF">FB380_003011</name>
    <name evidence="5" type="ORF">GCM10011589_12860</name>
</gene>
<dbReference type="PRINTS" id="PR00455">
    <property type="entry name" value="HTHTETR"/>
</dbReference>